<evidence type="ECO:0000313" key="3">
    <source>
        <dbReference type="Proteomes" id="UP000198582"/>
    </source>
</evidence>
<sequence length="193" mass="19712">MRISRPVQLTGAALGTLCVLTACDGSTATSPPSTPSSTSAGDGPKVPAPLPTKALLSDPCSILTTAEAAQVGLNSPGKNDSTSTLPGCMWKSSATEVNQVGLTALPQNTGGISDIYTKKSGAAYFEPVNVNGYPGIYTDIQDARTQGSCTLWVGVTDQLAVSVIPNIQSGPNKTDPCGIAKKFATAMITHLKS</sequence>
<evidence type="ECO:0008006" key="4">
    <source>
        <dbReference type="Google" id="ProtNLM"/>
    </source>
</evidence>
<dbReference type="Proteomes" id="UP000198582">
    <property type="component" value="Unassembled WGS sequence"/>
</dbReference>
<dbReference type="PROSITE" id="PS51257">
    <property type="entry name" value="PROKAR_LIPOPROTEIN"/>
    <property type="match status" value="1"/>
</dbReference>
<accession>A0A1H8YIU9</accession>
<evidence type="ECO:0000313" key="2">
    <source>
        <dbReference type="EMBL" id="SEP52013.1"/>
    </source>
</evidence>
<dbReference type="AlphaFoldDB" id="A0A1H8YIU9"/>
<dbReference type="RefSeq" id="WP_091624598.1">
    <property type="nucleotide sequence ID" value="NZ_FOEF01000018.1"/>
</dbReference>
<dbReference type="EMBL" id="FOEF01000018">
    <property type="protein sequence ID" value="SEP52013.1"/>
    <property type="molecule type" value="Genomic_DNA"/>
</dbReference>
<proteinExistence type="predicted"/>
<dbReference type="OrthoDB" id="3697076at2"/>
<dbReference type="Pfam" id="PF12079">
    <property type="entry name" value="DUF3558"/>
    <property type="match status" value="1"/>
</dbReference>
<protein>
    <recommendedName>
        <fullName evidence="4">DUF3558 domain-containing protein</fullName>
    </recommendedName>
</protein>
<keyword evidence="3" id="KW-1185">Reference proteome</keyword>
<dbReference type="STRING" id="394193.SAMN04489732_118108"/>
<dbReference type="InterPro" id="IPR024520">
    <property type="entry name" value="DUF3558"/>
</dbReference>
<feature type="compositionally biased region" description="Low complexity" evidence="1">
    <location>
        <begin position="28"/>
        <end position="44"/>
    </location>
</feature>
<feature type="region of interest" description="Disordered" evidence="1">
    <location>
        <begin position="28"/>
        <end position="50"/>
    </location>
</feature>
<organism evidence="2 3">
    <name type="scientific">Amycolatopsis saalfeldensis</name>
    <dbReference type="NCBI Taxonomy" id="394193"/>
    <lineage>
        <taxon>Bacteria</taxon>
        <taxon>Bacillati</taxon>
        <taxon>Actinomycetota</taxon>
        <taxon>Actinomycetes</taxon>
        <taxon>Pseudonocardiales</taxon>
        <taxon>Pseudonocardiaceae</taxon>
        <taxon>Amycolatopsis</taxon>
    </lineage>
</organism>
<evidence type="ECO:0000256" key="1">
    <source>
        <dbReference type="SAM" id="MobiDB-lite"/>
    </source>
</evidence>
<reference evidence="2 3" key="1">
    <citation type="submission" date="2016-10" db="EMBL/GenBank/DDBJ databases">
        <authorList>
            <person name="de Groot N.N."/>
        </authorList>
    </citation>
    <scope>NUCLEOTIDE SEQUENCE [LARGE SCALE GENOMIC DNA]</scope>
    <source>
        <strain evidence="2 3">DSM 44993</strain>
    </source>
</reference>
<name>A0A1H8YIU9_9PSEU</name>
<gene>
    <name evidence="2" type="ORF">SAMN04489732_118108</name>
</gene>